<accession>A0A3S5CYG6</accession>
<comment type="caution">
    <text evidence="1">The sequence shown here is derived from an EMBL/GenBank/DDBJ whole genome shotgun (WGS) entry which is preliminary data.</text>
</comment>
<dbReference type="InterPro" id="IPR038666">
    <property type="entry name" value="SSP1_head-tail_sf"/>
</dbReference>
<dbReference type="EMBL" id="UWOC01000151">
    <property type="protein sequence ID" value="VCU09659.1"/>
    <property type="molecule type" value="Genomic_DNA"/>
</dbReference>
<dbReference type="AlphaFoldDB" id="A0A3S5CYG6"/>
<keyword evidence="2" id="KW-1185">Reference proteome</keyword>
<dbReference type="Pfam" id="PF05521">
    <property type="entry name" value="Phage_HCP"/>
    <property type="match status" value="1"/>
</dbReference>
<proteinExistence type="predicted"/>
<evidence type="ECO:0000313" key="2">
    <source>
        <dbReference type="Proteomes" id="UP000289200"/>
    </source>
</evidence>
<reference evidence="2" key="1">
    <citation type="submission" date="2018-10" db="EMBL/GenBank/DDBJ databases">
        <authorList>
            <person name="Peiro R."/>
            <person name="Begona"/>
            <person name="Cbmso G."/>
            <person name="Lopez M."/>
            <person name="Gonzalez S."/>
            <person name="Sacristan E."/>
            <person name="Castillo E."/>
        </authorList>
    </citation>
    <scope>NUCLEOTIDE SEQUENCE [LARGE SCALE GENOMIC DNA]</scope>
</reference>
<gene>
    <name evidence="1" type="ORF">RHODGE_RHODGE_02828</name>
</gene>
<organism evidence="1 2">
    <name type="scientific">Rhodoplanes serenus</name>
    <dbReference type="NCBI Taxonomy" id="200615"/>
    <lineage>
        <taxon>Bacteria</taxon>
        <taxon>Pseudomonadati</taxon>
        <taxon>Pseudomonadota</taxon>
        <taxon>Alphaproteobacteria</taxon>
        <taxon>Hyphomicrobiales</taxon>
        <taxon>Nitrobacteraceae</taxon>
        <taxon>Rhodoplanes</taxon>
    </lineage>
</organism>
<dbReference type="OrthoDB" id="7570189at2"/>
<sequence>MPISRTGAGSLDRRIAFDRRMETSDEYGGVEAEWVEGFVVAASVTPRLGGETVMAARLAGTAPVTIMVRRSVQTAAVTSAWRARDVRSGETYNIRSIAAVGGARGRYIEMLAESGVPA</sequence>
<dbReference type="InterPro" id="IPR008767">
    <property type="entry name" value="Phage_SPP1_head-tail_adaptor"/>
</dbReference>
<protein>
    <recommendedName>
        <fullName evidence="3">Head-tail adaptor protein</fullName>
    </recommendedName>
</protein>
<evidence type="ECO:0008006" key="3">
    <source>
        <dbReference type="Google" id="ProtNLM"/>
    </source>
</evidence>
<dbReference type="RefSeq" id="WP_129609487.1">
    <property type="nucleotide sequence ID" value="NZ_UWOC01000151.1"/>
</dbReference>
<dbReference type="Gene3D" id="2.40.10.270">
    <property type="entry name" value="Bacteriophage SPP1 head-tail adaptor protein"/>
    <property type="match status" value="1"/>
</dbReference>
<evidence type="ECO:0000313" key="1">
    <source>
        <dbReference type="EMBL" id="VCU09659.1"/>
    </source>
</evidence>
<name>A0A3S5CYG6_9BRAD</name>
<dbReference type="Proteomes" id="UP000289200">
    <property type="component" value="Unassembled WGS sequence"/>
</dbReference>